<protein>
    <submittedName>
        <fullName evidence="1">Uncharacterized protein</fullName>
    </submittedName>
</protein>
<evidence type="ECO:0000313" key="2">
    <source>
        <dbReference type="Proteomes" id="UP001576780"/>
    </source>
</evidence>
<evidence type="ECO:0000313" key="1">
    <source>
        <dbReference type="EMBL" id="MFB2833606.1"/>
    </source>
</evidence>
<dbReference type="EMBL" id="JBHFNT010000040">
    <property type="protein sequence ID" value="MFB2833606.1"/>
    <property type="molecule type" value="Genomic_DNA"/>
</dbReference>
<name>A0ABV4WF54_9CYAN</name>
<dbReference type="Proteomes" id="UP001576780">
    <property type="component" value="Unassembled WGS sequence"/>
</dbReference>
<dbReference type="RefSeq" id="WP_413276062.1">
    <property type="nucleotide sequence ID" value="NZ_JBHFNT010000040.1"/>
</dbReference>
<proteinExistence type="predicted"/>
<sequence>MSRLTDRAGKILRAEVEKCVGKDTLLQVQRDIILKRLNRLREQDGNLASYEELRNTISDVFPNFSDKVLRKAAKANLPPGAWSKIKWVVGIAGVSAGTVWLLNLPYPMIRWPVARTAPILLLPSYMKMDYDYRQAIVLVEQADQLVNRATSQADLVLGAQKVKQAQKHLDDLPVWFLGYQPQYRFWFGWNFTLDEFRSARANVGRMEAKREIEYLLANTSGRSDRNQIVSKIQSIIDKLQQVKTGTTAYQEAQQLLLSAQKKLKEIEQSSFGS</sequence>
<gene>
    <name evidence="1" type="ORF">ACE1CA_03640</name>
</gene>
<keyword evidence="2" id="KW-1185">Reference proteome</keyword>
<reference evidence="1 2" key="1">
    <citation type="submission" date="2024-09" db="EMBL/GenBank/DDBJ databases">
        <title>Floridaenema gen nov. (Aerosakkonemataceae, Aerosakkonematales ord. nov., Cyanobacteria) from benthic tropical and subtropical fresh waters, with the description of four new species.</title>
        <authorList>
            <person name="Moretto J.A."/>
            <person name="Berthold D.E."/>
            <person name="Lefler F.W."/>
            <person name="Huang I.-S."/>
            <person name="Laughinghouse H. IV."/>
        </authorList>
    </citation>
    <scope>NUCLEOTIDE SEQUENCE [LARGE SCALE GENOMIC DNA]</scope>
    <source>
        <strain evidence="1 2">BLCC-F167</strain>
    </source>
</reference>
<comment type="caution">
    <text evidence="1">The sequence shown here is derived from an EMBL/GenBank/DDBJ whole genome shotgun (WGS) entry which is preliminary data.</text>
</comment>
<organism evidence="1 2">
    <name type="scientific">Floridaenema evergladense BLCC-F167</name>
    <dbReference type="NCBI Taxonomy" id="3153639"/>
    <lineage>
        <taxon>Bacteria</taxon>
        <taxon>Bacillati</taxon>
        <taxon>Cyanobacteriota</taxon>
        <taxon>Cyanophyceae</taxon>
        <taxon>Oscillatoriophycideae</taxon>
        <taxon>Aerosakkonematales</taxon>
        <taxon>Aerosakkonemataceae</taxon>
        <taxon>Floridanema</taxon>
        <taxon>Floridanema evergladense</taxon>
    </lineage>
</organism>
<accession>A0ABV4WF54</accession>